<keyword evidence="6" id="KW-0862">Zinc</keyword>
<organism evidence="14 15">
    <name type="scientific">Chelydra serpentina</name>
    <name type="common">Snapping turtle</name>
    <name type="synonym">Testudo serpentina</name>
    <dbReference type="NCBI Taxonomy" id="8475"/>
    <lineage>
        <taxon>Eukaryota</taxon>
        <taxon>Metazoa</taxon>
        <taxon>Chordata</taxon>
        <taxon>Craniata</taxon>
        <taxon>Vertebrata</taxon>
        <taxon>Euteleostomi</taxon>
        <taxon>Archelosauria</taxon>
        <taxon>Testudinata</taxon>
        <taxon>Testudines</taxon>
        <taxon>Cryptodira</taxon>
        <taxon>Durocryptodira</taxon>
        <taxon>Americhelydia</taxon>
        <taxon>Chelydroidea</taxon>
        <taxon>Chelydridae</taxon>
        <taxon>Chelydra</taxon>
    </lineage>
</organism>
<evidence type="ECO:0000313" key="15">
    <source>
        <dbReference type="Proteomes" id="UP000765507"/>
    </source>
</evidence>
<feature type="compositionally biased region" description="Basic and acidic residues" evidence="12">
    <location>
        <begin position="17"/>
        <end position="29"/>
    </location>
</feature>
<evidence type="ECO:0000256" key="7">
    <source>
        <dbReference type="ARBA" id="ARBA00023015"/>
    </source>
</evidence>
<dbReference type="GO" id="GO:0005634">
    <property type="term" value="C:nucleus"/>
    <property type="evidence" value="ECO:0007669"/>
    <property type="project" value="UniProtKB-SubCell"/>
</dbReference>
<evidence type="ECO:0000256" key="11">
    <source>
        <dbReference type="PROSITE-ProRule" id="PRU00042"/>
    </source>
</evidence>
<keyword evidence="5 11" id="KW-0863">Zinc-finger</keyword>
<dbReference type="FunFam" id="3.30.160.60:FF:000566">
    <property type="entry name" value="zinc finger protein 133 isoform X2"/>
    <property type="match status" value="1"/>
</dbReference>
<evidence type="ECO:0000313" key="14">
    <source>
        <dbReference type="EMBL" id="KAG6921751.1"/>
    </source>
</evidence>
<feature type="domain" description="C2H2-type" evidence="13">
    <location>
        <begin position="99"/>
        <end position="126"/>
    </location>
</feature>
<evidence type="ECO:0000256" key="12">
    <source>
        <dbReference type="SAM" id="MobiDB-lite"/>
    </source>
</evidence>
<gene>
    <name evidence="14" type="ORF">G0U57_005467</name>
</gene>
<evidence type="ECO:0000256" key="9">
    <source>
        <dbReference type="ARBA" id="ARBA00023163"/>
    </source>
</evidence>
<feature type="domain" description="C2H2-type" evidence="13">
    <location>
        <begin position="127"/>
        <end position="146"/>
    </location>
</feature>
<feature type="compositionally biased region" description="Basic and acidic residues" evidence="12">
    <location>
        <begin position="53"/>
        <end position="62"/>
    </location>
</feature>
<proteinExistence type="inferred from homology"/>
<keyword evidence="15" id="KW-1185">Reference proteome</keyword>
<keyword evidence="7" id="KW-0805">Transcription regulation</keyword>
<feature type="non-terminal residue" evidence="14">
    <location>
        <position position="146"/>
    </location>
</feature>
<keyword evidence="10" id="KW-0539">Nucleus</keyword>
<dbReference type="GO" id="GO:0045892">
    <property type="term" value="P:negative regulation of DNA-templated transcription"/>
    <property type="evidence" value="ECO:0007669"/>
    <property type="project" value="UniProtKB-ARBA"/>
</dbReference>
<evidence type="ECO:0000256" key="1">
    <source>
        <dbReference type="ARBA" id="ARBA00004123"/>
    </source>
</evidence>
<keyword evidence="4" id="KW-0677">Repeat</keyword>
<dbReference type="PROSITE" id="PS50157">
    <property type="entry name" value="ZINC_FINGER_C2H2_2"/>
    <property type="match status" value="2"/>
</dbReference>
<dbReference type="SMART" id="SM00355">
    <property type="entry name" value="ZnF_C2H2"/>
    <property type="match status" value="2"/>
</dbReference>
<dbReference type="EMBL" id="JAHGAV010001736">
    <property type="protein sequence ID" value="KAG6921751.1"/>
    <property type="molecule type" value="Genomic_DNA"/>
</dbReference>
<dbReference type="AlphaFoldDB" id="A0A8T1RYQ3"/>
<sequence>NYENVSSLGDGIVSETLEQKPQQEDDQVKPHGTLLQRCKRSASRNCEQGKACESQHRPENRQGNHPTQKVGKSVNCWGTHKGLKETTTQQGIPMGERNNTCVECGKKFSRPSLLLSHQRIHTGEKPYKCGECGKTFTERATLIKHQ</sequence>
<dbReference type="PANTHER" id="PTHR23226">
    <property type="entry name" value="ZINC FINGER AND SCAN DOMAIN-CONTAINING"/>
    <property type="match status" value="1"/>
</dbReference>
<protein>
    <submittedName>
        <fullName evidence="14">Zinc finger protein 3</fullName>
    </submittedName>
</protein>
<keyword evidence="8" id="KW-0238">DNA-binding</keyword>
<dbReference type="Pfam" id="PF00096">
    <property type="entry name" value="zf-C2H2"/>
    <property type="match status" value="2"/>
</dbReference>
<dbReference type="SUPFAM" id="SSF57667">
    <property type="entry name" value="beta-beta-alpha zinc fingers"/>
    <property type="match status" value="1"/>
</dbReference>
<comment type="similarity">
    <text evidence="2">Belongs to the krueppel C2H2-type zinc-finger protein family.</text>
</comment>
<dbReference type="PROSITE" id="PS00028">
    <property type="entry name" value="ZINC_FINGER_C2H2_1"/>
    <property type="match status" value="1"/>
</dbReference>
<evidence type="ECO:0000256" key="3">
    <source>
        <dbReference type="ARBA" id="ARBA00022723"/>
    </source>
</evidence>
<evidence type="ECO:0000256" key="4">
    <source>
        <dbReference type="ARBA" id="ARBA00022737"/>
    </source>
</evidence>
<dbReference type="OrthoDB" id="8113227at2759"/>
<dbReference type="GO" id="GO:0000978">
    <property type="term" value="F:RNA polymerase II cis-regulatory region sequence-specific DNA binding"/>
    <property type="evidence" value="ECO:0007669"/>
    <property type="project" value="TreeGrafter"/>
</dbReference>
<dbReference type="PANTHER" id="PTHR23226:SF416">
    <property type="entry name" value="FI01424P"/>
    <property type="match status" value="1"/>
</dbReference>
<evidence type="ECO:0000256" key="8">
    <source>
        <dbReference type="ARBA" id="ARBA00023125"/>
    </source>
</evidence>
<evidence type="ECO:0000256" key="2">
    <source>
        <dbReference type="ARBA" id="ARBA00006991"/>
    </source>
</evidence>
<feature type="region of interest" description="Disordered" evidence="12">
    <location>
        <begin position="49"/>
        <end position="76"/>
    </location>
</feature>
<keyword evidence="9" id="KW-0804">Transcription</keyword>
<evidence type="ECO:0000256" key="5">
    <source>
        <dbReference type="ARBA" id="ARBA00022771"/>
    </source>
</evidence>
<evidence type="ECO:0000256" key="6">
    <source>
        <dbReference type="ARBA" id="ARBA00022833"/>
    </source>
</evidence>
<reference evidence="14 15" key="1">
    <citation type="journal article" date="2020" name="G3 (Bethesda)">
        <title>Draft Genome of the Common Snapping Turtle, Chelydra serpentina, a Model for Phenotypic Plasticity in Reptiles.</title>
        <authorList>
            <person name="Das D."/>
            <person name="Singh S.K."/>
            <person name="Bierstedt J."/>
            <person name="Erickson A."/>
            <person name="Galli G.L.J."/>
            <person name="Crossley D.A. 2nd"/>
            <person name="Rhen T."/>
        </authorList>
    </citation>
    <scope>NUCLEOTIDE SEQUENCE [LARGE SCALE GENOMIC DNA]</scope>
    <source>
        <strain evidence="14">KW</strain>
    </source>
</reference>
<evidence type="ECO:0000256" key="10">
    <source>
        <dbReference type="ARBA" id="ARBA00023242"/>
    </source>
</evidence>
<dbReference type="GO" id="GO:0008270">
    <property type="term" value="F:zinc ion binding"/>
    <property type="evidence" value="ECO:0007669"/>
    <property type="project" value="UniProtKB-KW"/>
</dbReference>
<dbReference type="Proteomes" id="UP000765507">
    <property type="component" value="Unassembled WGS sequence"/>
</dbReference>
<dbReference type="FunFam" id="3.30.160.60:FF:002090">
    <property type="entry name" value="Zinc finger protein 473"/>
    <property type="match status" value="1"/>
</dbReference>
<dbReference type="GO" id="GO:0000981">
    <property type="term" value="F:DNA-binding transcription factor activity, RNA polymerase II-specific"/>
    <property type="evidence" value="ECO:0007669"/>
    <property type="project" value="TreeGrafter"/>
</dbReference>
<keyword evidence="3" id="KW-0479">Metal-binding</keyword>
<comment type="caution">
    <text evidence="14">The sequence shown here is derived from an EMBL/GenBank/DDBJ whole genome shotgun (WGS) entry which is preliminary data.</text>
</comment>
<evidence type="ECO:0000259" key="13">
    <source>
        <dbReference type="PROSITE" id="PS50157"/>
    </source>
</evidence>
<accession>A0A8T1RYQ3</accession>
<feature type="non-terminal residue" evidence="14">
    <location>
        <position position="1"/>
    </location>
</feature>
<comment type="subcellular location">
    <subcellularLocation>
        <location evidence="1">Nucleus</location>
    </subcellularLocation>
</comment>
<dbReference type="InterPro" id="IPR013087">
    <property type="entry name" value="Znf_C2H2_type"/>
</dbReference>
<dbReference type="InterPro" id="IPR036236">
    <property type="entry name" value="Znf_C2H2_sf"/>
</dbReference>
<name>A0A8T1RYQ3_CHESE</name>
<dbReference type="Gene3D" id="3.30.160.60">
    <property type="entry name" value="Classic Zinc Finger"/>
    <property type="match status" value="2"/>
</dbReference>
<feature type="region of interest" description="Disordered" evidence="12">
    <location>
        <begin position="1"/>
        <end position="34"/>
    </location>
</feature>